<feature type="transmembrane region" description="Helical" evidence="2">
    <location>
        <begin position="12"/>
        <end position="31"/>
    </location>
</feature>
<evidence type="ECO:0000256" key="1">
    <source>
        <dbReference type="SAM" id="MobiDB-lite"/>
    </source>
</evidence>
<name>A0ABR5F4A1_9ACTN</name>
<feature type="region of interest" description="Disordered" evidence="1">
    <location>
        <begin position="155"/>
        <end position="198"/>
    </location>
</feature>
<evidence type="ECO:0000256" key="2">
    <source>
        <dbReference type="SAM" id="Phobius"/>
    </source>
</evidence>
<protein>
    <recommendedName>
        <fullName evidence="5">DUF2637 domain-containing protein</fullName>
    </recommendedName>
</protein>
<feature type="transmembrane region" description="Helical" evidence="2">
    <location>
        <begin position="109"/>
        <end position="132"/>
    </location>
</feature>
<proteinExistence type="predicted"/>
<accession>A0ABR5F4A1</accession>
<comment type="caution">
    <text evidence="3">The sequence shown here is derived from an EMBL/GenBank/DDBJ whole genome shotgun (WGS) entry which is preliminary data.</text>
</comment>
<keyword evidence="2" id="KW-0472">Membrane</keyword>
<keyword evidence="4" id="KW-1185">Reference proteome</keyword>
<feature type="transmembrane region" description="Helical" evidence="2">
    <location>
        <begin position="75"/>
        <end position="97"/>
    </location>
</feature>
<evidence type="ECO:0000313" key="3">
    <source>
        <dbReference type="EMBL" id="KLL11559.1"/>
    </source>
</evidence>
<feature type="compositionally biased region" description="Low complexity" evidence="1">
    <location>
        <begin position="155"/>
        <end position="173"/>
    </location>
</feature>
<sequence length="261" mass="26817">MHHTSDSRDIPFELLAGLVLLVCFALSWDVLVQLARASGLNRTLALAYPLSIDLLAAAAYRAALRLQGAPGHIRAVPLAVTITFVGLSVLGNALHAWAPLGGQLVVPRAVAAAVTAVPPLSGAVIVHLYALVRRYGAPTEGTAVAAEKRIEREAPAAVPASAAGAEQLTTPTPASQPPAPRPRSAPRPAGGPRETPEQAAERLLAPALAAAAAITSAGETVNRRTLGAALRDQGHALSTTAAQILAVRVRTHSQPREAIAA</sequence>
<organism evidence="3 4">
    <name type="scientific">Protofrankia coriariae</name>
    <dbReference type="NCBI Taxonomy" id="1562887"/>
    <lineage>
        <taxon>Bacteria</taxon>
        <taxon>Bacillati</taxon>
        <taxon>Actinomycetota</taxon>
        <taxon>Actinomycetes</taxon>
        <taxon>Frankiales</taxon>
        <taxon>Frankiaceae</taxon>
        <taxon>Protofrankia</taxon>
    </lineage>
</organism>
<feature type="compositionally biased region" description="Pro residues" evidence="1">
    <location>
        <begin position="174"/>
        <end position="185"/>
    </location>
</feature>
<evidence type="ECO:0000313" key="4">
    <source>
        <dbReference type="Proteomes" id="UP000035425"/>
    </source>
</evidence>
<gene>
    <name evidence="3" type="ORF">FrCorBMG51_11000</name>
</gene>
<keyword evidence="2" id="KW-1133">Transmembrane helix</keyword>
<reference evidence="3 4" key="1">
    <citation type="submission" date="2014-12" db="EMBL/GenBank/DDBJ databases">
        <title>Frankia sp. BMG5.1 draft genome.</title>
        <authorList>
            <person name="Gtari M."/>
            <person name="Ghodhbane-Gtari F."/>
            <person name="Nouioui I."/>
            <person name="Ktari A."/>
            <person name="Hezbri K."/>
            <person name="Mimouni W."/>
            <person name="Sbissi I."/>
            <person name="Ayari A."/>
            <person name="Yamanaka T."/>
            <person name="Normand P."/>
            <person name="Tisa L.S."/>
            <person name="Boudabous A."/>
        </authorList>
    </citation>
    <scope>NUCLEOTIDE SEQUENCE [LARGE SCALE GENOMIC DNA]</scope>
    <source>
        <strain evidence="3 4">BMG5.1</strain>
    </source>
</reference>
<evidence type="ECO:0008006" key="5">
    <source>
        <dbReference type="Google" id="ProtNLM"/>
    </source>
</evidence>
<dbReference type="Proteomes" id="UP000035425">
    <property type="component" value="Unassembled WGS sequence"/>
</dbReference>
<dbReference type="EMBL" id="JWIO01000014">
    <property type="protein sequence ID" value="KLL11559.1"/>
    <property type="molecule type" value="Genomic_DNA"/>
</dbReference>
<keyword evidence="2" id="KW-0812">Transmembrane</keyword>
<dbReference type="RefSeq" id="WP_047222919.1">
    <property type="nucleotide sequence ID" value="NZ_JWIO01000014.1"/>
</dbReference>